<comment type="function">
    <text evidence="4">Forms part of the ribosomal stalk which helps the ribosome interact with GTP-bound translation factors. Is thus essential for accurate translation.</text>
</comment>
<gene>
    <name evidence="4 7" type="primary">rplL</name>
    <name evidence="7" type="ordered locus">wcw_0591</name>
</gene>
<dbReference type="RefSeq" id="WP_013181684.1">
    <property type="nucleotide sequence ID" value="NC_014225.1"/>
</dbReference>
<dbReference type="PANTHER" id="PTHR45987">
    <property type="entry name" value="39S RIBOSOMAL PROTEIN L12"/>
    <property type="match status" value="1"/>
</dbReference>
<proteinExistence type="inferred from homology"/>
<dbReference type="GO" id="GO:0003729">
    <property type="term" value="F:mRNA binding"/>
    <property type="evidence" value="ECO:0007669"/>
    <property type="project" value="TreeGrafter"/>
</dbReference>
<reference evidence="7 8" key="1">
    <citation type="journal article" date="2010" name="PLoS ONE">
        <title>The Waddlia genome: a window into chlamydial biology.</title>
        <authorList>
            <person name="Bertelli C."/>
            <person name="Collyn F."/>
            <person name="Croxatto A."/>
            <person name="Ruckert C."/>
            <person name="Polkinghorne A."/>
            <person name="Kebbi-Beghdadi C."/>
            <person name="Goesmann A."/>
            <person name="Vaughan L."/>
            <person name="Greub G."/>
        </authorList>
    </citation>
    <scope>NUCLEOTIDE SEQUENCE [LARGE SCALE GENOMIC DNA]</scope>
    <source>
        <strain evidence="8">ATCC VR-1470 / WSU 86-1044</strain>
    </source>
</reference>
<keyword evidence="2 4" id="KW-0689">Ribosomal protein</keyword>
<dbReference type="CDD" id="cd00387">
    <property type="entry name" value="Ribosomal_L7_L12"/>
    <property type="match status" value="1"/>
</dbReference>
<protein>
    <recommendedName>
        <fullName evidence="4">Large ribosomal subunit protein bL12</fullName>
    </recommendedName>
</protein>
<dbReference type="STRING" id="716544.wcw_0591"/>
<dbReference type="Gene3D" id="3.30.1390.10">
    <property type="match status" value="1"/>
</dbReference>
<dbReference type="InterPro" id="IPR013823">
    <property type="entry name" value="Ribosomal_bL12_C"/>
</dbReference>
<dbReference type="InterPro" id="IPR014719">
    <property type="entry name" value="Ribosomal_bL12_C/ClpS-like"/>
</dbReference>
<dbReference type="EMBL" id="CP001928">
    <property type="protein sequence ID" value="ADI37959.1"/>
    <property type="molecule type" value="Genomic_DNA"/>
</dbReference>
<sequence>MSTKTEKLVEELSKLTVLEMSELKKALEEHWGVEAAAAAVVAAPVAAAAGGEAAEEEATDFEVTLTEVPADKKIAVIKIVREVTGLGLKEAKELAESAPKVLKESAPKAEAEEIKKKLEDAGAKAVLKGV</sequence>
<keyword evidence="3 4" id="KW-0687">Ribonucleoprotein</keyword>
<dbReference type="Pfam" id="PF00542">
    <property type="entry name" value="Ribosomal_L12"/>
    <property type="match status" value="1"/>
</dbReference>
<dbReference type="eggNOG" id="COG0222">
    <property type="taxonomic scope" value="Bacteria"/>
</dbReference>
<dbReference type="FunFam" id="3.30.1390.10:FF:000001">
    <property type="entry name" value="50S ribosomal protein L7/L12"/>
    <property type="match status" value="1"/>
</dbReference>
<name>D6YUZ8_WADCW</name>
<feature type="domain" description="Large ribosomal subunit protein bL12 oligomerization" evidence="6">
    <location>
        <begin position="4"/>
        <end position="50"/>
    </location>
</feature>
<keyword evidence="8" id="KW-1185">Reference proteome</keyword>
<dbReference type="Gene3D" id="1.20.5.710">
    <property type="entry name" value="Single helix bin"/>
    <property type="match status" value="1"/>
</dbReference>
<evidence type="ECO:0000256" key="3">
    <source>
        <dbReference type="ARBA" id="ARBA00023274"/>
    </source>
</evidence>
<dbReference type="InterPro" id="IPR000206">
    <property type="entry name" value="Ribosomal_bL12"/>
</dbReference>
<dbReference type="GO" id="GO:0003735">
    <property type="term" value="F:structural constituent of ribosome"/>
    <property type="evidence" value="ECO:0007669"/>
    <property type="project" value="InterPro"/>
</dbReference>
<comment type="subunit">
    <text evidence="4">Homodimer. Part of the ribosomal stalk of the 50S ribosomal subunit. Forms a multimeric L10(L12)X complex, where L10 forms an elongated spine to which 2 to 4 L12 dimers bind in a sequential fashion. Binds GTP-bound translation factors.</text>
</comment>
<dbReference type="InterPro" id="IPR036235">
    <property type="entry name" value="Ribosomal_bL12_oligo_N_sf"/>
</dbReference>
<evidence type="ECO:0000259" key="6">
    <source>
        <dbReference type="Pfam" id="PF16320"/>
    </source>
</evidence>
<organism evidence="7 8">
    <name type="scientific">Waddlia chondrophila (strain ATCC VR-1470 / WSU 86-1044)</name>
    <dbReference type="NCBI Taxonomy" id="716544"/>
    <lineage>
        <taxon>Bacteria</taxon>
        <taxon>Pseudomonadati</taxon>
        <taxon>Chlamydiota</taxon>
        <taxon>Chlamydiia</taxon>
        <taxon>Parachlamydiales</taxon>
        <taxon>Waddliaceae</taxon>
        <taxon>Waddlia</taxon>
    </lineage>
</organism>
<dbReference type="HAMAP" id="MF_00368">
    <property type="entry name" value="Ribosomal_bL12"/>
    <property type="match status" value="1"/>
</dbReference>
<dbReference type="HOGENOM" id="CLU_086499_3_0_0"/>
<dbReference type="Proteomes" id="UP000001505">
    <property type="component" value="Chromosome"/>
</dbReference>
<feature type="domain" description="Large ribosomal subunit protein bL12 C-terminal" evidence="5">
    <location>
        <begin position="61"/>
        <end position="128"/>
    </location>
</feature>
<evidence type="ECO:0000313" key="7">
    <source>
        <dbReference type="EMBL" id="ADI37959.1"/>
    </source>
</evidence>
<dbReference type="SUPFAM" id="SSF54736">
    <property type="entry name" value="ClpS-like"/>
    <property type="match status" value="1"/>
</dbReference>
<dbReference type="Pfam" id="PF16320">
    <property type="entry name" value="Ribosomal_L12_N"/>
    <property type="match status" value="1"/>
</dbReference>
<evidence type="ECO:0000256" key="4">
    <source>
        <dbReference type="HAMAP-Rule" id="MF_00368"/>
    </source>
</evidence>
<dbReference type="PANTHER" id="PTHR45987:SF4">
    <property type="entry name" value="LARGE RIBOSOMAL SUBUNIT PROTEIN BL12M"/>
    <property type="match status" value="1"/>
</dbReference>
<dbReference type="GO" id="GO:0006412">
    <property type="term" value="P:translation"/>
    <property type="evidence" value="ECO:0007669"/>
    <property type="project" value="UniProtKB-UniRule"/>
</dbReference>
<dbReference type="KEGG" id="wch:wcw_0591"/>
<accession>D6YUZ8</accession>
<evidence type="ECO:0000259" key="5">
    <source>
        <dbReference type="Pfam" id="PF00542"/>
    </source>
</evidence>
<evidence type="ECO:0000313" key="8">
    <source>
        <dbReference type="Proteomes" id="UP000001505"/>
    </source>
</evidence>
<dbReference type="OrthoDB" id="9811748at2"/>
<comment type="similarity">
    <text evidence="1 4">Belongs to the bacterial ribosomal protein bL12 family.</text>
</comment>
<dbReference type="GO" id="GO:0022625">
    <property type="term" value="C:cytosolic large ribosomal subunit"/>
    <property type="evidence" value="ECO:0007669"/>
    <property type="project" value="TreeGrafter"/>
</dbReference>
<evidence type="ECO:0000256" key="1">
    <source>
        <dbReference type="ARBA" id="ARBA00007197"/>
    </source>
</evidence>
<dbReference type="AlphaFoldDB" id="D6YUZ8"/>
<dbReference type="SUPFAM" id="SSF48300">
    <property type="entry name" value="Ribosomal protein L7/12, oligomerisation (N-terminal) domain"/>
    <property type="match status" value="1"/>
</dbReference>
<dbReference type="NCBIfam" id="TIGR00855">
    <property type="entry name" value="L12"/>
    <property type="match status" value="1"/>
</dbReference>
<dbReference type="InterPro" id="IPR008932">
    <property type="entry name" value="Ribosomal_bL12_oligo"/>
</dbReference>
<evidence type="ECO:0000256" key="2">
    <source>
        <dbReference type="ARBA" id="ARBA00022980"/>
    </source>
</evidence>